<accession>A0A3G2KF08</accession>
<dbReference type="RefSeq" id="YP_010761492.1">
    <property type="nucleotide sequence ID" value="NC_073596.1"/>
</dbReference>
<evidence type="ECO:0000256" key="1">
    <source>
        <dbReference type="SAM" id="MobiDB-lite"/>
    </source>
</evidence>
<gene>
    <name evidence="2" type="primary">21</name>
    <name evidence="2" type="ORF">PBI_CORGI_21</name>
</gene>
<protein>
    <submittedName>
        <fullName evidence="2">Uncharacterized protein</fullName>
    </submittedName>
</protein>
<dbReference type="Proteomes" id="UP000268506">
    <property type="component" value="Segment"/>
</dbReference>
<proteinExistence type="predicted"/>
<dbReference type="GeneID" id="80090736"/>
<organism evidence="2 3">
    <name type="scientific">Arthrobacter phage Corgi</name>
    <dbReference type="NCBI Taxonomy" id="2419952"/>
    <lineage>
        <taxon>Viruses</taxon>
        <taxon>Duplodnaviria</taxon>
        <taxon>Heunggongvirae</taxon>
        <taxon>Uroviricota</taxon>
        <taxon>Caudoviricetes</taxon>
        <taxon>Feeclasvirinae</taxon>
        <taxon>Corgivirus</taxon>
        <taxon>Corgivirus corgi</taxon>
    </lineage>
</organism>
<evidence type="ECO:0000313" key="3">
    <source>
        <dbReference type="Proteomes" id="UP000268506"/>
    </source>
</evidence>
<name>A0A3G2KF08_9CAUD</name>
<dbReference type="KEGG" id="vg:80090736"/>
<evidence type="ECO:0000313" key="2">
    <source>
        <dbReference type="EMBL" id="AYN57569.1"/>
    </source>
</evidence>
<keyword evidence="3" id="KW-1185">Reference proteome</keyword>
<feature type="region of interest" description="Disordered" evidence="1">
    <location>
        <begin position="175"/>
        <end position="266"/>
    </location>
</feature>
<reference evidence="2 3" key="1">
    <citation type="submission" date="2018-09" db="EMBL/GenBank/DDBJ databases">
        <authorList>
            <person name="Rimple P.A."/>
            <person name="Stoner T.H."/>
            <person name="Garlena R.A."/>
            <person name="Russell D.A."/>
            <person name="Pope W.H."/>
            <person name="Jacobs-Sera D."/>
            <person name="Hatfull G.F."/>
        </authorList>
    </citation>
    <scope>NUCLEOTIDE SEQUENCE [LARGE SCALE GENOMIC DNA]</scope>
</reference>
<sequence length="291" mass="30447">MNQPGKTFTVRRGQTAMPNRTIYDSYTSLGGGGEDARQLSIQALGVLLLGLSRPDTAAQGYRAFLGRGLGRDGLLKALKELNLAGHRYQFKRNGPGGHMVTDTLLSEVPMTLDAASEEWKALVLAMDADARQAAKDGAAAYARQAEAMARELAEQDAAEAAAACQRLADQLAAEAAGMPGRDRAPEIGAPGTVEGSAPCDGSPAHGQTAHLSVPDSQVSKETSSFRDRDNQASEKSEDQERPAQGGATVSNDAATGPGHAAVLDLLAERRSKMRALKTKSLRSGHGQEAGA</sequence>
<feature type="compositionally biased region" description="Basic and acidic residues" evidence="1">
    <location>
        <begin position="223"/>
        <end position="241"/>
    </location>
</feature>
<dbReference type="EMBL" id="MH834607">
    <property type="protein sequence ID" value="AYN57569.1"/>
    <property type="molecule type" value="Genomic_DNA"/>
</dbReference>